<accession>A0A9E8JPR7</accession>
<evidence type="ECO:0000256" key="5">
    <source>
        <dbReference type="ARBA" id="ARBA00022748"/>
    </source>
</evidence>
<keyword evidence="5" id="KW-0201">Cytochrome c-type biogenesis</keyword>
<dbReference type="PANTHER" id="PTHR47870:SF1">
    <property type="entry name" value="CYTOCHROME C-TYPE BIOGENESIS PROTEIN CCMH"/>
    <property type="match status" value="1"/>
</dbReference>
<evidence type="ECO:0000256" key="6">
    <source>
        <dbReference type="ARBA" id="ARBA00023004"/>
    </source>
</evidence>
<feature type="signal peptide" evidence="7">
    <location>
        <begin position="1"/>
        <end position="17"/>
    </location>
</feature>
<feature type="transmembrane region" description="Helical" evidence="7">
    <location>
        <begin position="103"/>
        <end position="121"/>
    </location>
</feature>
<evidence type="ECO:0000259" key="8">
    <source>
        <dbReference type="Pfam" id="PF03918"/>
    </source>
</evidence>
<dbReference type="FunFam" id="1.10.8.640:FF:000001">
    <property type="entry name" value="Cytochrome c-type biogenesis protein"/>
    <property type="match status" value="1"/>
</dbReference>
<dbReference type="KEGG" id="vcw:GJQ55_09035"/>
<feature type="chain" id="PRO_5041034197" description="Cytochrome c-type biogenesis protein" evidence="7">
    <location>
        <begin position="18"/>
        <end position="152"/>
    </location>
</feature>
<keyword evidence="10" id="KW-1185">Reference proteome</keyword>
<dbReference type="InterPro" id="IPR051263">
    <property type="entry name" value="C-type_cytochrome_biogenesis"/>
</dbReference>
<dbReference type="CDD" id="cd16378">
    <property type="entry name" value="CcmH_N"/>
    <property type="match status" value="1"/>
</dbReference>
<proteinExistence type="inferred from homology"/>
<evidence type="ECO:0000313" key="9">
    <source>
        <dbReference type="EMBL" id="QQD24595.1"/>
    </source>
</evidence>
<comment type="similarity">
    <text evidence="1 7">Belongs to the CcmH/CycL/Ccl2/NrfF family.</text>
</comment>
<name>A0A9E8JPR7_9GAMM</name>
<dbReference type="GO" id="GO:0046872">
    <property type="term" value="F:metal ion binding"/>
    <property type="evidence" value="ECO:0007669"/>
    <property type="project" value="UniProtKB-KW"/>
</dbReference>
<sequence>MKLILLLIGLFSLPALAVVDGHKYQFDDELRNKRFASLAEDLRCPKCQNQNLADSDAPVAADMRDKIYEMMQGGASDTEIVAYMVDRYGDFVRYNPPFKAETIILWFGPLLLLLLGVLLLIGMRRNQSRAPAPLTEAEQARLQALKNKAKSS</sequence>
<dbReference type="PANTHER" id="PTHR47870">
    <property type="entry name" value="CYTOCHROME C-TYPE BIOGENESIS PROTEIN CCMH"/>
    <property type="match status" value="1"/>
</dbReference>
<evidence type="ECO:0000256" key="4">
    <source>
        <dbReference type="ARBA" id="ARBA00022729"/>
    </source>
</evidence>
<dbReference type="EMBL" id="CP046056">
    <property type="protein sequence ID" value="QQD24595.1"/>
    <property type="molecule type" value="Genomic_DNA"/>
</dbReference>
<dbReference type="RefSeq" id="WP_228344655.1">
    <property type="nucleotide sequence ID" value="NZ_CP045550.1"/>
</dbReference>
<comment type="function">
    <text evidence="7">Possible subunit of a heme lyase.</text>
</comment>
<keyword evidence="6 7" id="KW-0408">Iron</keyword>
<dbReference type="Proteomes" id="UP000596074">
    <property type="component" value="Chromosome"/>
</dbReference>
<keyword evidence="7" id="KW-1133">Transmembrane helix</keyword>
<gene>
    <name evidence="9" type="ORF">GJQ55_09035</name>
</gene>
<dbReference type="InterPro" id="IPR005616">
    <property type="entry name" value="CcmH/CycL/Ccl2/NrfF_N"/>
</dbReference>
<protein>
    <recommendedName>
        <fullName evidence="7">Cytochrome c-type biogenesis protein</fullName>
    </recommendedName>
</protein>
<keyword evidence="4 7" id="KW-0732">Signal</keyword>
<dbReference type="Gene3D" id="1.10.8.640">
    <property type="entry name" value="Cytochrome C biogenesis protein"/>
    <property type="match status" value="1"/>
</dbReference>
<dbReference type="GO" id="GO:0017004">
    <property type="term" value="P:cytochrome complex assembly"/>
    <property type="evidence" value="ECO:0007669"/>
    <property type="project" value="UniProtKB-KW"/>
</dbReference>
<organism evidence="9 10">
    <name type="scientific">Venatoribacter cucullus</name>
    <dbReference type="NCBI Taxonomy" id="2661630"/>
    <lineage>
        <taxon>Bacteria</taxon>
        <taxon>Pseudomonadati</taxon>
        <taxon>Pseudomonadota</taxon>
        <taxon>Gammaproteobacteria</taxon>
        <taxon>Oceanospirillales</taxon>
        <taxon>Oceanospirillaceae</taxon>
        <taxon>Venatoribacter</taxon>
    </lineage>
</organism>
<reference evidence="9 10" key="1">
    <citation type="submission" date="2019-11" db="EMBL/GenBank/DDBJ databases">
        <title>Venatorbacter sp. nov. a predator of Campylobacter and other Gram-negative bacteria.</title>
        <authorList>
            <person name="Saeedi A."/>
            <person name="Cummings N.J."/>
            <person name="Connerton I.F."/>
            <person name="Connerton P.L."/>
        </authorList>
    </citation>
    <scope>NUCLEOTIDE SEQUENCE [LARGE SCALE GENOMIC DNA]</scope>
    <source>
        <strain evidence="9">XL5</strain>
    </source>
</reference>
<dbReference type="AlphaFoldDB" id="A0A9E8JPR7"/>
<evidence type="ECO:0000313" key="10">
    <source>
        <dbReference type="Proteomes" id="UP000596074"/>
    </source>
</evidence>
<keyword evidence="2 7" id="KW-0349">Heme</keyword>
<keyword evidence="7" id="KW-0472">Membrane</keyword>
<keyword evidence="7" id="KW-0812">Transmembrane</keyword>
<evidence type="ECO:0000256" key="1">
    <source>
        <dbReference type="ARBA" id="ARBA00010342"/>
    </source>
</evidence>
<feature type="domain" description="CcmH/CycL/Ccl2/NrfF N-terminal" evidence="8">
    <location>
        <begin position="6"/>
        <end position="145"/>
    </location>
</feature>
<keyword evidence="3 7" id="KW-0479">Metal-binding</keyword>
<evidence type="ECO:0000256" key="7">
    <source>
        <dbReference type="RuleBase" id="RU364112"/>
    </source>
</evidence>
<evidence type="ECO:0000256" key="2">
    <source>
        <dbReference type="ARBA" id="ARBA00022617"/>
    </source>
</evidence>
<dbReference type="Pfam" id="PF03918">
    <property type="entry name" value="CcmH"/>
    <property type="match status" value="1"/>
</dbReference>
<dbReference type="InterPro" id="IPR038297">
    <property type="entry name" value="CcmH/CycL/NrfF/Ccl2_sf"/>
</dbReference>
<dbReference type="GO" id="GO:0005886">
    <property type="term" value="C:plasma membrane"/>
    <property type="evidence" value="ECO:0007669"/>
    <property type="project" value="TreeGrafter"/>
</dbReference>
<evidence type="ECO:0000256" key="3">
    <source>
        <dbReference type="ARBA" id="ARBA00022723"/>
    </source>
</evidence>